<accession>A0ABM8W1I9</accession>
<dbReference type="EMBL" id="CAJVQB010000662">
    <property type="protein sequence ID" value="CAG8500994.1"/>
    <property type="molecule type" value="Genomic_DNA"/>
</dbReference>
<proteinExistence type="predicted"/>
<evidence type="ECO:0000313" key="2">
    <source>
        <dbReference type="Proteomes" id="UP000789901"/>
    </source>
</evidence>
<organism evidence="1 2">
    <name type="scientific">Gigaspora margarita</name>
    <dbReference type="NCBI Taxonomy" id="4874"/>
    <lineage>
        <taxon>Eukaryota</taxon>
        <taxon>Fungi</taxon>
        <taxon>Fungi incertae sedis</taxon>
        <taxon>Mucoromycota</taxon>
        <taxon>Glomeromycotina</taxon>
        <taxon>Glomeromycetes</taxon>
        <taxon>Diversisporales</taxon>
        <taxon>Gigasporaceae</taxon>
        <taxon>Gigaspora</taxon>
    </lineage>
</organism>
<sequence length="52" mass="6006">MKRVSIDGHINDNHSVKETVHRQNKILDNSDIFLSQPLLCMRIPRTGLFTTD</sequence>
<reference evidence="1 2" key="1">
    <citation type="submission" date="2021-06" db="EMBL/GenBank/DDBJ databases">
        <authorList>
            <person name="Kallberg Y."/>
            <person name="Tangrot J."/>
            <person name="Rosling A."/>
        </authorList>
    </citation>
    <scope>NUCLEOTIDE SEQUENCE [LARGE SCALE GENOMIC DNA]</scope>
    <source>
        <strain evidence="1 2">120-4 pot B 10/14</strain>
    </source>
</reference>
<protein>
    <submittedName>
        <fullName evidence="1">16011_t:CDS:1</fullName>
    </submittedName>
</protein>
<keyword evidence="2" id="KW-1185">Reference proteome</keyword>
<dbReference type="Proteomes" id="UP000789901">
    <property type="component" value="Unassembled WGS sequence"/>
</dbReference>
<comment type="caution">
    <text evidence="1">The sequence shown here is derived from an EMBL/GenBank/DDBJ whole genome shotgun (WGS) entry which is preliminary data.</text>
</comment>
<evidence type="ECO:0000313" key="1">
    <source>
        <dbReference type="EMBL" id="CAG8500994.1"/>
    </source>
</evidence>
<name>A0ABM8W1I9_GIGMA</name>
<gene>
    <name evidence="1" type="ORF">GMARGA_LOCUS2201</name>
</gene>